<comment type="caution">
    <text evidence="1">The sequence shown here is derived from an EMBL/GenBank/DDBJ whole genome shotgun (WGS) entry which is preliminary data.</text>
</comment>
<proteinExistence type="predicted"/>
<sequence length="93" mass="10750">MEVGETRIASSDDGENIAWLLVKIKRYNMTGDETAGEDQNDVDLENLFELVNESTFKFFNNEQDLCERFTQLPQTIHITRSLNPRIMVVLPDE</sequence>
<gene>
    <name evidence="1" type="ORF">TNIN_392971</name>
</gene>
<name>A0A8X6X4Z9_9ARAC</name>
<organism evidence="1 2">
    <name type="scientific">Trichonephila inaurata madagascariensis</name>
    <dbReference type="NCBI Taxonomy" id="2747483"/>
    <lineage>
        <taxon>Eukaryota</taxon>
        <taxon>Metazoa</taxon>
        <taxon>Ecdysozoa</taxon>
        <taxon>Arthropoda</taxon>
        <taxon>Chelicerata</taxon>
        <taxon>Arachnida</taxon>
        <taxon>Araneae</taxon>
        <taxon>Araneomorphae</taxon>
        <taxon>Entelegynae</taxon>
        <taxon>Araneoidea</taxon>
        <taxon>Nephilidae</taxon>
        <taxon>Trichonephila</taxon>
        <taxon>Trichonephila inaurata</taxon>
    </lineage>
</organism>
<dbReference type="AlphaFoldDB" id="A0A8X6X4Z9"/>
<protein>
    <submittedName>
        <fullName evidence="1">Uncharacterized protein</fullName>
    </submittedName>
</protein>
<dbReference type="Proteomes" id="UP000886998">
    <property type="component" value="Unassembled WGS sequence"/>
</dbReference>
<evidence type="ECO:0000313" key="2">
    <source>
        <dbReference type="Proteomes" id="UP000886998"/>
    </source>
</evidence>
<accession>A0A8X6X4Z9</accession>
<evidence type="ECO:0000313" key="1">
    <source>
        <dbReference type="EMBL" id="GFY45536.1"/>
    </source>
</evidence>
<reference evidence="1" key="1">
    <citation type="submission" date="2020-08" db="EMBL/GenBank/DDBJ databases">
        <title>Multicomponent nature underlies the extraordinary mechanical properties of spider dragline silk.</title>
        <authorList>
            <person name="Kono N."/>
            <person name="Nakamura H."/>
            <person name="Mori M."/>
            <person name="Yoshida Y."/>
            <person name="Ohtoshi R."/>
            <person name="Malay A.D."/>
            <person name="Moran D.A.P."/>
            <person name="Tomita M."/>
            <person name="Numata K."/>
            <person name="Arakawa K."/>
        </authorList>
    </citation>
    <scope>NUCLEOTIDE SEQUENCE</scope>
</reference>
<dbReference type="EMBL" id="BMAV01004901">
    <property type="protein sequence ID" value="GFY45536.1"/>
    <property type="molecule type" value="Genomic_DNA"/>
</dbReference>
<keyword evidence="2" id="KW-1185">Reference proteome</keyword>